<reference evidence="1" key="1">
    <citation type="submission" date="2021-01" db="UniProtKB">
        <authorList>
            <consortium name="EnsemblPlants"/>
        </authorList>
    </citation>
    <scope>IDENTIFICATION</scope>
</reference>
<dbReference type="SUPFAM" id="SSF140990">
    <property type="entry name" value="FtsH protease domain-like"/>
    <property type="match status" value="1"/>
</dbReference>
<dbReference type="Gene3D" id="1.20.58.760">
    <property type="entry name" value="Peptidase M41"/>
    <property type="match status" value="1"/>
</dbReference>
<dbReference type="InterPro" id="IPR037219">
    <property type="entry name" value="Peptidase_M41-like"/>
</dbReference>
<evidence type="ECO:0000313" key="1">
    <source>
        <dbReference type="EnsemblPlants" id="Kaladp0031s0109.1.v1.1"/>
    </source>
</evidence>
<name>A0A7N0TBG3_KALFE</name>
<sequence length="334" mass="35986">MAATALFSTLSLLRPIRSRCRVPGTVCSVGRTLSWTKVLDEIDEKLAAGDDRSALSLVKDLQGKDGGLRCFGAARQVPQRLYSLDELKLNGIETASLLSPVDGTLGAIQTNLQLASLAAGISAYNLLGWTPQDVFYLSLAALFLWTLDSVSFNGGIGGLIVDTVGHAVSRKYHNRVIQHEAGHFLVAYLMGILPKRFTLSSLEALRREGSLNVQAGTAFVDVELLEEVNAGKVTATMLNRFSCVALAGVATEYLLYGQAEGGLADIKQLDEFLASLGFTQKKADSQVRWAVLNTILILRRHEAVRGKLAAAMSMGKSVGYCIQVIEESVDPDNI</sequence>
<evidence type="ECO:0000313" key="2">
    <source>
        <dbReference type="Proteomes" id="UP000594263"/>
    </source>
</evidence>
<dbReference type="Gramene" id="Kaladp0031s0109.1.v1.1">
    <property type="protein sequence ID" value="Kaladp0031s0109.1.v1.1"/>
    <property type="gene ID" value="Kaladp0031s0109.v1.1"/>
</dbReference>
<accession>A0A7N0TBG3</accession>
<dbReference type="GO" id="GO:0005524">
    <property type="term" value="F:ATP binding"/>
    <property type="evidence" value="ECO:0007669"/>
    <property type="project" value="InterPro"/>
</dbReference>
<dbReference type="FunFam" id="1.20.58.760:FF:000009">
    <property type="entry name" value="Translation initiation factor 3 subunit I"/>
    <property type="match status" value="1"/>
</dbReference>
<dbReference type="PANTHER" id="PTHR33471">
    <property type="entry name" value="ATP-DEPENDENT ZINC METALLOPROTEASE-RELATED"/>
    <property type="match status" value="1"/>
</dbReference>
<keyword evidence="2" id="KW-1185">Reference proteome</keyword>
<organism evidence="1 2">
    <name type="scientific">Kalanchoe fedtschenkoi</name>
    <name type="common">Lavender scallops</name>
    <name type="synonym">South American air plant</name>
    <dbReference type="NCBI Taxonomy" id="63787"/>
    <lineage>
        <taxon>Eukaryota</taxon>
        <taxon>Viridiplantae</taxon>
        <taxon>Streptophyta</taxon>
        <taxon>Embryophyta</taxon>
        <taxon>Tracheophyta</taxon>
        <taxon>Spermatophyta</taxon>
        <taxon>Magnoliopsida</taxon>
        <taxon>eudicotyledons</taxon>
        <taxon>Gunneridae</taxon>
        <taxon>Pentapetalae</taxon>
        <taxon>Saxifragales</taxon>
        <taxon>Crassulaceae</taxon>
        <taxon>Kalanchoe</taxon>
    </lineage>
</organism>
<dbReference type="GO" id="GO:0004222">
    <property type="term" value="F:metalloendopeptidase activity"/>
    <property type="evidence" value="ECO:0007669"/>
    <property type="project" value="InterPro"/>
</dbReference>
<proteinExistence type="predicted"/>
<dbReference type="GO" id="GO:0004176">
    <property type="term" value="F:ATP-dependent peptidase activity"/>
    <property type="evidence" value="ECO:0007669"/>
    <property type="project" value="InterPro"/>
</dbReference>
<dbReference type="EnsemblPlants" id="Kaladp0031s0109.1.v1.1">
    <property type="protein sequence ID" value="Kaladp0031s0109.1.v1.1"/>
    <property type="gene ID" value="Kaladp0031s0109.v1.1"/>
</dbReference>
<evidence type="ECO:0008006" key="3">
    <source>
        <dbReference type="Google" id="ProtNLM"/>
    </source>
</evidence>
<dbReference type="OMA" id="NRFACVA"/>
<dbReference type="GO" id="GO:0006508">
    <property type="term" value="P:proteolysis"/>
    <property type="evidence" value="ECO:0007669"/>
    <property type="project" value="InterPro"/>
</dbReference>
<protein>
    <recommendedName>
        <fullName evidence="3">Stress regulated protein</fullName>
    </recommendedName>
</protein>
<dbReference type="PANTHER" id="PTHR33471:SF1">
    <property type="entry name" value="OS01G0382700 PROTEIN"/>
    <property type="match status" value="1"/>
</dbReference>
<dbReference type="Proteomes" id="UP000594263">
    <property type="component" value="Unplaced"/>
</dbReference>
<dbReference type="AlphaFoldDB" id="A0A7N0TBG3"/>